<dbReference type="RefSeq" id="WP_076770068.1">
    <property type="nucleotide sequence ID" value="NZ_CP019445.1"/>
</dbReference>
<dbReference type="GO" id="GO:0030288">
    <property type="term" value="C:outer membrane-bounded periplasmic space"/>
    <property type="evidence" value="ECO:0007669"/>
    <property type="project" value="InterPro"/>
</dbReference>
<dbReference type="AlphaFoldDB" id="A0A807LID0"/>
<dbReference type="EMBL" id="CP019445">
    <property type="protein sequence ID" value="APZ07029.1"/>
    <property type="molecule type" value="Genomic_DNA"/>
</dbReference>
<dbReference type="SUPFAM" id="SSF49354">
    <property type="entry name" value="PapD-like"/>
    <property type="match status" value="1"/>
</dbReference>
<evidence type="ECO:0000259" key="2">
    <source>
        <dbReference type="Pfam" id="PF00345"/>
    </source>
</evidence>
<dbReference type="PANTHER" id="PTHR30251:SF4">
    <property type="entry name" value="SLR1668 PROTEIN"/>
    <property type="match status" value="1"/>
</dbReference>
<dbReference type="InterPro" id="IPR050643">
    <property type="entry name" value="Periplasmic_pilus_chap"/>
</dbReference>
<dbReference type="InterPro" id="IPR016147">
    <property type="entry name" value="Pili_assmbl_chaperone_N"/>
</dbReference>
<name>A0A807LID0_9ENTR</name>
<gene>
    <name evidence="3" type="ORF">BWI95_19245</name>
</gene>
<dbReference type="Proteomes" id="UP000187148">
    <property type="component" value="Chromosome"/>
</dbReference>
<dbReference type="Pfam" id="PF00345">
    <property type="entry name" value="PapD_N"/>
    <property type="match status" value="1"/>
</dbReference>
<feature type="chain" id="PRO_5032376666" evidence="1">
    <location>
        <begin position="28"/>
        <end position="254"/>
    </location>
</feature>
<accession>A0A807LID0</accession>
<evidence type="ECO:0000313" key="4">
    <source>
        <dbReference type="Proteomes" id="UP000187148"/>
    </source>
</evidence>
<dbReference type="PANTHER" id="PTHR30251">
    <property type="entry name" value="PILUS ASSEMBLY CHAPERONE"/>
    <property type="match status" value="1"/>
</dbReference>
<evidence type="ECO:0000256" key="1">
    <source>
        <dbReference type="SAM" id="SignalP"/>
    </source>
</evidence>
<dbReference type="Gene3D" id="2.60.40.10">
    <property type="entry name" value="Immunoglobulins"/>
    <property type="match status" value="2"/>
</dbReference>
<keyword evidence="4" id="KW-1185">Reference proteome</keyword>
<dbReference type="KEGG" id="kco:BWI95_19245"/>
<proteinExistence type="predicted"/>
<reference evidence="3 4" key="1">
    <citation type="submission" date="2017-01" db="EMBL/GenBank/DDBJ databases">
        <authorList>
            <person name="Cao J.-M."/>
        </authorList>
    </citation>
    <scope>NUCLEOTIDE SEQUENCE [LARGE SCALE GENOMIC DNA]</scope>
    <source>
        <strain evidence="3 4">888-76</strain>
    </source>
</reference>
<dbReference type="InterPro" id="IPR008962">
    <property type="entry name" value="PapD-like_sf"/>
</dbReference>
<dbReference type="InterPro" id="IPR013783">
    <property type="entry name" value="Ig-like_fold"/>
</dbReference>
<evidence type="ECO:0000313" key="3">
    <source>
        <dbReference type="EMBL" id="APZ07029.1"/>
    </source>
</evidence>
<dbReference type="GO" id="GO:0071555">
    <property type="term" value="P:cell wall organization"/>
    <property type="evidence" value="ECO:0007669"/>
    <property type="project" value="InterPro"/>
</dbReference>
<organism evidence="3 4">
    <name type="scientific">Kosakonia cowanii JCM 10956 = DSM 18146</name>
    <dbReference type="NCBI Taxonomy" id="1300165"/>
    <lineage>
        <taxon>Bacteria</taxon>
        <taxon>Pseudomonadati</taxon>
        <taxon>Pseudomonadota</taxon>
        <taxon>Gammaproteobacteria</taxon>
        <taxon>Enterobacterales</taxon>
        <taxon>Enterobacteriaceae</taxon>
        <taxon>Kosakonia</taxon>
    </lineage>
</organism>
<feature type="domain" description="Pili assembly chaperone N-terminal" evidence="2">
    <location>
        <begin position="40"/>
        <end position="149"/>
    </location>
</feature>
<protein>
    <submittedName>
        <fullName evidence="3">Sigma-fimbriae chaperone protein</fullName>
    </submittedName>
</protein>
<sequence length="254" mass="27937">MNVNLGRRAAGCMLAGALTLTAGNAQAAATILIWPIDPWLDATTNATELWIQNQGETPTTMQVRIVRWTQDGGLERYQQQGDVVASPPIVQIAPESKQLIRLIKQAAIPAGKEQAYRIIVDEIPQPDDPNKPKIGLKLQMRYSIPLFVYGQGVKTEAEGAHHAFVQPAKLHWRVVREGGQAQLEVRNDDDIHVRLSKVRVRQGGQMRQVADGLLGYVLPHSARRWPLPAGVSNPSALEASINARDEQWQSSAGN</sequence>
<feature type="signal peptide" evidence="1">
    <location>
        <begin position="1"/>
        <end position="27"/>
    </location>
</feature>
<keyword evidence="1" id="KW-0732">Signal</keyword>